<proteinExistence type="predicted"/>
<protein>
    <submittedName>
        <fullName evidence="2">VOC family protein</fullName>
    </submittedName>
</protein>
<organism evidence="2 3">
    <name type="scientific">Propioniciclava coleopterorum</name>
    <dbReference type="NCBI Taxonomy" id="2714937"/>
    <lineage>
        <taxon>Bacteria</taxon>
        <taxon>Bacillati</taxon>
        <taxon>Actinomycetota</taxon>
        <taxon>Actinomycetes</taxon>
        <taxon>Propionibacteriales</taxon>
        <taxon>Propionibacteriaceae</taxon>
        <taxon>Propioniciclava</taxon>
    </lineage>
</organism>
<reference evidence="2 3" key="1">
    <citation type="submission" date="2020-03" db="EMBL/GenBank/DDBJ databases">
        <title>Propioniciclava sp. nov., isolated from Hydrophilus acuminatus.</title>
        <authorList>
            <person name="Hyun D.-W."/>
            <person name="Bae J.-W."/>
        </authorList>
    </citation>
    <scope>NUCLEOTIDE SEQUENCE [LARGE SCALE GENOMIC DNA]</scope>
    <source>
        <strain evidence="2 3">HDW11</strain>
    </source>
</reference>
<dbReference type="InterPro" id="IPR029068">
    <property type="entry name" value="Glyas_Bleomycin-R_OHBP_Dase"/>
</dbReference>
<dbReference type="InterPro" id="IPR025870">
    <property type="entry name" value="Glyoxalase-like_dom"/>
</dbReference>
<dbReference type="PANTHER" id="PTHR40265:SF1">
    <property type="entry name" value="GLYOXALASE-LIKE DOMAIN-CONTAINING PROTEIN"/>
    <property type="match status" value="1"/>
</dbReference>
<dbReference type="PANTHER" id="PTHR40265">
    <property type="entry name" value="BLL2707 PROTEIN"/>
    <property type="match status" value="1"/>
</dbReference>
<dbReference type="KEGG" id="prv:G7070_09130"/>
<evidence type="ECO:0000313" key="2">
    <source>
        <dbReference type="EMBL" id="QIK72400.1"/>
    </source>
</evidence>
<evidence type="ECO:0000259" key="1">
    <source>
        <dbReference type="Pfam" id="PF13468"/>
    </source>
</evidence>
<feature type="domain" description="Glyoxalase-like" evidence="1">
    <location>
        <begin position="7"/>
        <end position="181"/>
    </location>
</feature>
<dbReference type="AlphaFoldDB" id="A0A6G7Y6I3"/>
<dbReference type="SUPFAM" id="SSF54593">
    <property type="entry name" value="Glyoxalase/Bleomycin resistance protein/Dihydroxybiphenyl dioxygenase"/>
    <property type="match status" value="1"/>
</dbReference>
<keyword evidence="3" id="KW-1185">Reference proteome</keyword>
<dbReference type="RefSeq" id="WP_166233474.1">
    <property type="nucleotide sequence ID" value="NZ_CP049865.1"/>
</dbReference>
<dbReference type="EMBL" id="CP049865">
    <property type="protein sequence ID" value="QIK72400.1"/>
    <property type="molecule type" value="Genomic_DNA"/>
</dbReference>
<name>A0A6G7Y6I3_9ACTN</name>
<sequence>MTIPTNLDHIVVATPDLAGTVAAIAAATGVTPEAGGVHPRFGTRNHLMTFGEGAYLEIIGLDPAVGTAEQVVFGLDRVTAPVARTFAVHPADPDAALAAAAAAGADLGPLGDGSRRAPDGTLLTWRLTRPLAADDSGVIPFVIDWGATPSPAGTIGARVDLVVFELTHPDPGALRPRLAALGTDVRVVRDDVPGLTLAIAGPGGTWTPAPL</sequence>
<gene>
    <name evidence="2" type="ORF">G7070_09130</name>
</gene>
<dbReference type="Pfam" id="PF13468">
    <property type="entry name" value="Glyoxalase_3"/>
    <property type="match status" value="1"/>
</dbReference>
<dbReference type="Proteomes" id="UP000501058">
    <property type="component" value="Chromosome"/>
</dbReference>
<accession>A0A6G7Y6I3</accession>
<evidence type="ECO:0000313" key="3">
    <source>
        <dbReference type="Proteomes" id="UP000501058"/>
    </source>
</evidence>
<dbReference type="Gene3D" id="3.10.180.10">
    <property type="entry name" value="2,3-Dihydroxybiphenyl 1,2-Dioxygenase, domain 1"/>
    <property type="match status" value="1"/>
</dbReference>